<keyword evidence="1" id="KW-0472">Membrane</keyword>
<dbReference type="EMBL" id="BMUT01000010">
    <property type="protein sequence ID" value="GGX95351.1"/>
    <property type="molecule type" value="Genomic_DNA"/>
</dbReference>
<keyword evidence="3" id="KW-1185">Reference proteome</keyword>
<evidence type="ECO:0000313" key="2">
    <source>
        <dbReference type="EMBL" id="GGX95351.1"/>
    </source>
</evidence>
<proteinExistence type="predicted"/>
<feature type="transmembrane region" description="Helical" evidence="1">
    <location>
        <begin position="35"/>
        <end position="57"/>
    </location>
</feature>
<organism evidence="2 3">
    <name type="scientific">Streptomyces hiroshimensis</name>
    <dbReference type="NCBI Taxonomy" id="66424"/>
    <lineage>
        <taxon>Bacteria</taxon>
        <taxon>Bacillati</taxon>
        <taxon>Actinomycetota</taxon>
        <taxon>Actinomycetes</taxon>
        <taxon>Kitasatosporales</taxon>
        <taxon>Streptomycetaceae</taxon>
        <taxon>Streptomyces</taxon>
    </lineage>
</organism>
<evidence type="ECO:0000256" key="1">
    <source>
        <dbReference type="SAM" id="Phobius"/>
    </source>
</evidence>
<dbReference type="Proteomes" id="UP000659223">
    <property type="component" value="Unassembled WGS sequence"/>
</dbReference>
<keyword evidence="1" id="KW-1133">Transmembrane helix</keyword>
<reference evidence="3" key="1">
    <citation type="journal article" date="2019" name="Int. J. Syst. Evol. Microbiol.">
        <title>The Global Catalogue of Microorganisms (GCM) 10K type strain sequencing project: providing services to taxonomists for standard genome sequencing and annotation.</title>
        <authorList>
            <consortium name="The Broad Institute Genomics Platform"/>
            <consortium name="The Broad Institute Genome Sequencing Center for Infectious Disease"/>
            <person name="Wu L."/>
            <person name="Ma J."/>
        </authorList>
    </citation>
    <scope>NUCLEOTIDE SEQUENCE [LARGE SCALE GENOMIC DNA]</scope>
    <source>
        <strain evidence="3">JCM 4586</strain>
    </source>
</reference>
<gene>
    <name evidence="2" type="ORF">GCM10010324_46740</name>
</gene>
<sequence length="77" mass="8063">MYGKPALGSVLPMAGLTAAPEVLPGVPFARGLQEIAGAGFLLYCTTAFVIIAAKLWFAARSTLEPRSTLERSAGDRP</sequence>
<name>A0ABQ2YVQ7_9ACTN</name>
<protein>
    <submittedName>
        <fullName evidence="2">Uncharacterized protein</fullName>
    </submittedName>
</protein>
<keyword evidence="1" id="KW-0812">Transmembrane</keyword>
<comment type="caution">
    <text evidence="2">The sequence shown here is derived from an EMBL/GenBank/DDBJ whole genome shotgun (WGS) entry which is preliminary data.</text>
</comment>
<accession>A0ABQ2YVQ7</accession>
<evidence type="ECO:0000313" key="3">
    <source>
        <dbReference type="Proteomes" id="UP000659223"/>
    </source>
</evidence>